<proteinExistence type="predicted"/>
<organism evidence="1 2">
    <name type="scientific">Paenochrobactrum glaciei</name>
    <dbReference type="NCBI Taxonomy" id="486407"/>
    <lineage>
        <taxon>Bacteria</taxon>
        <taxon>Pseudomonadati</taxon>
        <taxon>Pseudomonadota</taxon>
        <taxon>Alphaproteobacteria</taxon>
        <taxon>Hyphomicrobiales</taxon>
        <taxon>Brucellaceae</taxon>
        <taxon>Paenochrobactrum</taxon>
    </lineage>
</organism>
<dbReference type="RefSeq" id="WP_343806501.1">
    <property type="nucleotide sequence ID" value="NZ_BAAADE010000006.1"/>
</dbReference>
<accession>A0ABN1GES1</accession>
<reference evidence="1 2" key="1">
    <citation type="journal article" date="2019" name="Int. J. Syst. Evol. Microbiol.">
        <title>The Global Catalogue of Microorganisms (GCM) 10K type strain sequencing project: providing services to taxonomists for standard genome sequencing and annotation.</title>
        <authorList>
            <consortium name="The Broad Institute Genomics Platform"/>
            <consortium name="The Broad Institute Genome Sequencing Center for Infectious Disease"/>
            <person name="Wu L."/>
            <person name="Ma J."/>
        </authorList>
    </citation>
    <scope>NUCLEOTIDE SEQUENCE [LARGE SCALE GENOMIC DNA]</scope>
    <source>
        <strain evidence="1 2">JCM 15115</strain>
    </source>
</reference>
<evidence type="ECO:0000313" key="1">
    <source>
        <dbReference type="EMBL" id="GAA0610003.1"/>
    </source>
</evidence>
<dbReference type="Proteomes" id="UP001424441">
    <property type="component" value="Unassembled WGS sequence"/>
</dbReference>
<comment type="caution">
    <text evidence="1">The sequence shown here is derived from an EMBL/GenBank/DDBJ whole genome shotgun (WGS) entry which is preliminary data.</text>
</comment>
<evidence type="ECO:0000313" key="2">
    <source>
        <dbReference type="Proteomes" id="UP001424441"/>
    </source>
</evidence>
<dbReference type="EMBL" id="BAAADE010000006">
    <property type="protein sequence ID" value="GAA0610003.1"/>
    <property type="molecule type" value="Genomic_DNA"/>
</dbReference>
<protein>
    <submittedName>
        <fullName evidence="1">Uncharacterized protein</fullName>
    </submittedName>
</protein>
<keyword evidence="2" id="KW-1185">Reference proteome</keyword>
<name>A0ABN1GES1_9HYPH</name>
<gene>
    <name evidence="1" type="ORF">GCM10008943_27020</name>
</gene>
<sequence length="166" mass="19068">MSIHRFLHNPTQKFLALYMPNPPYHDNNKDNRLIAVSAEDSNKYNSNWQYNSISDNNSADYKTKIYTSKWRIEDQKLNIAVMGSIPINYEFPLGASSEKSSEFYFKPKISDNGKQYYQICTLIGSMECCITLNHGNDSKEYSAAIIEITPQNNDDPNTFFSKEPAI</sequence>